<keyword evidence="1" id="KW-0677">Repeat</keyword>
<dbReference type="Pfam" id="PF24883">
    <property type="entry name" value="NPHP3_N"/>
    <property type="match status" value="1"/>
</dbReference>
<dbReference type="InterPro" id="IPR056884">
    <property type="entry name" value="NPHP3-like_N"/>
</dbReference>
<sequence>MPLRQLHPDAQNASEDTTTIDIIAVHGLNPRSKSDSEHAWDTWQAPGPEERLWLRDELPRHIPHSRVFLYQYNSTAVYGKDQSTFVDKANAFLESIRLKRRGYEQRPLLLLGHSLGGLLIKQALINAFNNEKYEKVRLATKGLAFFATPHSGGDKTLVSIGSAAAKIAIGLGFQKGDDILETLDNGSLFADLMHEHWKQRLLDFDIVSFWGTLDRIVTKESSSFGLPGNRENVVALEADHSGVCKFGNSETDQDNFERVLGNIQDLVENAFKISSRTNESSPNTKIVQKLLRELYTIPYKDIKDRNPERVPGTCEWFTSHDKFKYWQENDNSSLLWVSADPGCGKSVLTKYLVDDVLPSTSTSTTCYFFFKDDFEEQRSVENALRCILRQLFDQRKDLLSDEVLETFETGGAMLLNSFSELWHLLTSVARHKNAGKVMCFLDALDECEERGRVRLSRALNELYNSESSAFALKFLITSRPYASIQLEFQLLENERPTIHLQGENQIETDKISREIDVVIKHKVETIGSELRLQSHEATQLYLKLTSIPHRTYLWVYLTFDAIRSNKGFNLEDTIYNLPQTVEEAYERILAKSSDTTTAKRLLHIVLAASRPLNLHEMALALDLQLNITPHHANQAAPTDRVRRTIRDLCGFQGILTREPTE</sequence>
<dbReference type="PANTHER" id="PTHR10039">
    <property type="entry name" value="AMELOGENIN"/>
    <property type="match status" value="1"/>
</dbReference>
<protein>
    <submittedName>
        <fullName evidence="4">Uncharacterized protein</fullName>
    </submittedName>
</protein>
<name>A0A439CX82_9PEZI</name>
<evidence type="ECO:0000259" key="3">
    <source>
        <dbReference type="Pfam" id="PF24883"/>
    </source>
</evidence>
<dbReference type="AlphaFoldDB" id="A0A439CX82"/>
<comment type="caution">
    <text evidence="4">The sequence shown here is derived from an EMBL/GenBank/DDBJ whole genome shotgun (WGS) entry which is preliminary data.</text>
</comment>
<evidence type="ECO:0000313" key="5">
    <source>
        <dbReference type="Proteomes" id="UP000286045"/>
    </source>
</evidence>
<organism evidence="4 5">
    <name type="scientific">Xylaria grammica</name>
    <dbReference type="NCBI Taxonomy" id="363999"/>
    <lineage>
        <taxon>Eukaryota</taxon>
        <taxon>Fungi</taxon>
        <taxon>Dikarya</taxon>
        <taxon>Ascomycota</taxon>
        <taxon>Pezizomycotina</taxon>
        <taxon>Sordariomycetes</taxon>
        <taxon>Xylariomycetidae</taxon>
        <taxon>Xylariales</taxon>
        <taxon>Xylariaceae</taxon>
        <taxon>Xylaria</taxon>
    </lineage>
</organism>
<keyword evidence="5" id="KW-1185">Reference proteome</keyword>
<feature type="domain" description="DUF7069" evidence="2">
    <location>
        <begin position="511"/>
        <end position="562"/>
    </location>
</feature>
<dbReference type="EMBL" id="RYZI01000313">
    <property type="protein sequence ID" value="RWA06728.1"/>
    <property type="molecule type" value="Genomic_DNA"/>
</dbReference>
<feature type="domain" description="Nephrocystin 3-like N-terminal" evidence="3">
    <location>
        <begin position="312"/>
        <end position="479"/>
    </location>
</feature>
<dbReference type="InterPro" id="IPR055497">
    <property type="entry name" value="DUF7069"/>
</dbReference>
<accession>A0A439CX82</accession>
<dbReference type="Gene3D" id="3.40.50.1820">
    <property type="entry name" value="alpha/beta hydrolase"/>
    <property type="match status" value="1"/>
</dbReference>
<evidence type="ECO:0000259" key="2">
    <source>
        <dbReference type="Pfam" id="PF23239"/>
    </source>
</evidence>
<dbReference type="Proteomes" id="UP000286045">
    <property type="component" value="Unassembled WGS sequence"/>
</dbReference>
<dbReference type="Gene3D" id="3.40.50.300">
    <property type="entry name" value="P-loop containing nucleotide triphosphate hydrolases"/>
    <property type="match status" value="1"/>
</dbReference>
<dbReference type="SUPFAM" id="SSF52540">
    <property type="entry name" value="P-loop containing nucleoside triphosphate hydrolases"/>
    <property type="match status" value="1"/>
</dbReference>
<proteinExistence type="predicted"/>
<reference evidence="4 5" key="1">
    <citation type="submission" date="2018-12" db="EMBL/GenBank/DDBJ databases">
        <title>Draft genome sequence of Xylaria grammica IHI A82.</title>
        <authorList>
            <person name="Buettner E."/>
            <person name="Kellner H."/>
        </authorList>
    </citation>
    <scope>NUCLEOTIDE SEQUENCE [LARGE SCALE GENOMIC DNA]</scope>
    <source>
        <strain evidence="4 5">IHI A82</strain>
    </source>
</reference>
<gene>
    <name evidence="4" type="ORF">EKO27_g8376</name>
</gene>
<dbReference type="Pfam" id="PF23239">
    <property type="entry name" value="DUF7069"/>
    <property type="match status" value="1"/>
</dbReference>
<dbReference type="SUPFAM" id="SSF53474">
    <property type="entry name" value="alpha/beta-Hydrolases"/>
    <property type="match status" value="1"/>
</dbReference>
<dbReference type="InterPro" id="IPR029058">
    <property type="entry name" value="AB_hydrolase_fold"/>
</dbReference>
<evidence type="ECO:0000256" key="1">
    <source>
        <dbReference type="ARBA" id="ARBA00022737"/>
    </source>
</evidence>
<evidence type="ECO:0000313" key="4">
    <source>
        <dbReference type="EMBL" id="RWA06728.1"/>
    </source>
</evidence>
<dbReference type="InterPro" id="IPR027417">
    <property type="entry name" value="P-loop_NTPase"/>
</dbReference>